<keyword evidence="4" id="KW-0493">Microtubule</keyword>
<dbReference type="GO" id="GO:0051011">
    <property type="term" value="F:microtubule minus-end binding"/>
    <property type="evidence" value="ECO:0007669"/>
    <property type="project" value="TreeGrafter"/>
</dbReference>
<evidence type="ECO:0000256" key="4">
    <source>
        <dbReference type="ARBA" id="ARBA00022701"/>
    </source>
</evidence>
<dbReference type="Pfam" id="PF04130">
    <property type="entry name" value="GCP_C_terminal"/>
    <property type="match status" value="1"/>
</dbReference>
<dbReference type="PANTHER" id="PTHR19302:SF70">
    <property type="entry name" value="GAMMA-TUBULIN COMPLEX COMPONENT 6"/>
    <property type="match status" value="1"/>
</dbReference>
<feature type="domain" description="Gamma tubulin complex component C-terminal" evidence="6">
    <location>
        <begin position="1191"/>
        <end position="1544"/>
    </location>
</feature>
<dbReference type="OrthoDB" id="775571at2759"/>
<evidence type="ECO:0000256" key="5">
    <source>
        <dbReference type="ARBA" id="ARBA00023212"/>
    </source>
</evidence>
<evidence type="ECO:0000256" key="3">
    <source>
        <dbReference type="ARBA" id="ARBA00022490"/>
    </source>
</evidence>
<dbReference type="GO" id="GO:0005874">
    <property type="term" value="C:microtubule"/>
    <property type="evidence" value="ECO:0007669"/>
    <property type="project" value="UniProtKB-KW"/>
</dbReference>
<dbReference type="InterPro" id="IPR042241">
    <property type="entry name" value="GCP_C_sf"/>
</dbReference>
<reference evidence="8 9" key="1">
    <citation type="submission" date="2019-07" db="EMBL/GenBank/DDBJ databases">
        <title>Annotation for the trematode Paragonimus westermani.</title>
        <authorList>
            <person name="Choi Y.-J."/>
        </authorList>
    </citation>
    <scope>NUCLEOTIDE SEQUENCE [LARGE SCALE GENOMIC DNA]</scope>
    <source>
        <strain evidence="8">180907_Pwestermani</strain>
    </source>
</reference>
<name>A0A8T0D490_9TREM</name>
<dbReference type="GO" id="GO:0051321">
    <property type="term" value="P:meiotic cell cycle"/>
    <property type="evidence" value="ECO:0007669"/>
    <property type="project" value="TreeGrafter"/>
</dbReference>
<dbReference type="GO" id="GO:0000278">
    <property type="term" value="P:mitotic cell cycle"/>
    <property type="evidence" value="ECO:0007669"/>
    <property type="project" value="TreeGrafter"/>
</dbReference>
<accession>A0A8T0D490</accession>
<evidence type="ECO:0000259" key="6">
    <source>
        <dbReference type="Pfam" id="PF04130"/>
    </source>
</evidence>
<dbReference type="InterPro" id="IPR041470">
    <property type="entry name" value="GCP_N"/>
</dbReference>
<evidence type="ECO:0000256" key="1">
    <source>
        <dbReference type="ARBA" id="ARBA00004245"/>
    </source>
</evidence>
<dbReference type="GO" id="GO:0043015">
    <property type="term" value="F:gamma-tubulin binding"/>
    <property type="evidence" value="ECO:0007669"/>
    <property type="project" value="InterPro"/>
</dbReference>
<proteinExistence type="inferred from homology"/>
<protein>
    <recommendedName>
        <fullName evidence="10">Gamma-tubulin complex component 6</fullName>
    </recommendedName>
</protein>
<keyword evidence="3" id="KW-0963">Cytoplasm</keyword>
<evidence type="ECO:0000256" key="2">
    <source>
        <dbReference type="ARBA" id="ARBA00010337"/>
    </source>
</evidence>
<dbReference type="InterPro" id="IPR040457">
    <property type="entry name" value="GCP_C"/>
</dbReference>
<dbReference type="GO" id="GO:0031122">
    <property type="term" value="P:cytoplasmic microtubule organization"/>
    <property type="evidence" value="ECO:0007669"/>
    <property type="project" value="TreeGrafter"/>
</dbReference>
<organism evidence="8 9">
    <name type="scientific">Paragonimus westermani</name>
    <dbReference type="NCBI Taxonomy" id="34504"/>
    <lineage>
        <taxon>Eukaryota</taxon>
        <taxon>Metazoa</taxon>
        <taxon>Spiralia</taxon>
        <taxon>Lophotrochozoa</taxon>
        <taxon>Platyhelminthes</taxon>
        <taxon>Trematoda</taxon>
        <taxon>Digenea</taxon>
        <taxon>Plagiorchiida</taxon>
        <taxon>Troglotremata</taxon>
        <taxon>Troglotrematidae</taxon>
        <taxon>Paragonimus</taxon>
    </lineage>
</organism>
<keyword evidence="5" id="KW-0206">Cytoskeleton</keyword>
<dbReference type="Pfam" id="PF17681">
    <property type="entry name" value="GCP_N_terminal"/>
    <property type="match status" value="1"/>
</dbReference>
<dbReference type="Gene3D" id="1.20.120.1900">
    <property type="entry name" value="Gamma-tubulin complex, C-terminal domain"/>
    <property type="match status" value="1"/>
</dbReference>
<feature type="domain" description="Gamma tubulin complex component protein N-terminal" evidence="7">
    <location>
        <begin position="416"/>
        <end position="737"/>
    </location>
</feature>
<sequence length="1552" mass="174834">MPHKTNPIYYSGDEVGIPILKLGEVLFARRWKDCLHHGKELRHLKREIRVRTIEWFFLFQKGPHKFVHGTYPKPSGRLLNKLLEKVSSAIRIYKNEKQAMALKQLVDQLDHGQFLNIILFLLLISDVRCEETTLGAVRIPSEALTTAITSETDTAPKYSTFDCSKFSLGSVNVTSPASLQVIDGVKKASRVNPFTNLIDFYGHEPSVTHFFGAFTVMGSEAKHLLSESGSAPLKIPVGSGPALTKYRYLHCCDVSPQEEEDEGYSDLSVQRRFLLPFDNERIRESLMALLNRTTTGVCDFVLGTLLHPFSTRDNQFESLDGDRLTSRELNPICSVKSEEKRYQWTNRGICMSEKEKPFLTESGPWAAGALFHSRRERFSSLSATSILQSQAALYVDSIVPETLIGIKAAKYRSEFFRDLILLRMGIQSSRFRWDVPNEESQLKATEPLVGHFVYHPYDLDGMILGLSGTALTNALDSQIWAGTYYRRLSWLSRSMVSLTPVAGKPWYGPTWSCFANALTIWLSAYEEALQFVLRRCEQWTMNSSSTDKQGCPLGLLLLIERLKKLTDRINFVANLCMLTVSGCPLLRMRGIELLTYLVSIADQFACSPVEPVVRFFFRHACKPFLSFLEQLLVDGVYDESVNEFNLHVSNVHLLKRDVSFWVSSFRCETCGAGAGFMNLLPTHFEHRVLRCAKSIQLLKSVAPKHFIFKSRRNFPGLRFPASSSEVMDQQNSLSSYLDGLEKSALSAQSTRLQQLARAVHQRQELLRLAAETHALNLIELEANEQRIRDAHRTKQEQAFLELKMAAEQAIDRRHAAIEAEKAVDRAVLEAASRLEAYRKDVITAASNELEAHYAALSRDADLRRLKAGQRIQENQFISEVLHKDGLKAQEFQVNRATSSVSFKGDECIPMDPLSGVNASRPDSLPPEVSKAPHHQPPCAINGCLTDLVSHSLAPIEQRTQVEATVQSPLVEFADLSDPLALLRAKFRQRNSAMCAPSEQMFNLLYMTERSSDLQSESPDEGMMFMADSKKLAIDSVVRFRDRNCRGHVSDSTVQRMLYGSGSGPACRPSEWAAQRTALDAPKMDTEQPDTVAFYRESLESGNRGTAFPNSLSFTKEFPDLNRPVLLNPFQSVKSSAPPVLSRSAGTETTVIDLNLVPLRVLVDKIVLLPLTSYIQSIDRVLCDHILYNLGLMEHLNCLRQVCFLENGTFAQLLCDGLFEVTTGNLATRSTIYNVSFLHDLMQSVIKTFLPSPDEVDTGDCFYRWIDDSAPLVIRTPIDLISSKTFHEESGRSGNRFSPLSFDHLTIVYHAPWPLNILIHPDVVSKYNLVFRQLIRVKFAVWVLNAAYHRLRQLNVAQLSPTASASVHQVTLWLHEMDQVVRGLEAYLGNQAVKANWSKFAARLTGTFVSSFSSPAQSLYSKQVTHLEELAEAHESYLNEVTHCCLLDSADQEIQQVVQGLLACVHWFHKVLITVRWPTYSTSTHELERSRHAGLEQLQSAHQSFRQHARFLRLRAGRLLSARSGNQASFNLNHLITALGTNDFFAHADLQQT</sequence>
<dbReference type="Proteomes" id="UP000699462">
    <property type="component" value="Unassembled WGS sequence"/>
</dbReference>
<dbReference type="InterPro" id="IPR007259">
    <property type="entry name" value="GCP"/>
</dbReference>
<evidence type="ECO:0008006" key="10">
    <source>
        <dbReference type="Google" id="ProtNLM"/>
    </source>
</evidence>
<comment type="subcellular location">
    <subcellularLocation>
        <location evidence="1">Cytoplasm</location>
        <location evidence="1">Cytoskeleton</location>
    </subcellularLocation>
</comment>
<gene>
    <name evidence="8" type="ORF">P879_06862</name>
</gene>
<evidence type="ECO:0000313" key="9">
    <source>
        <dbReference type="Proteomes" id="UP000699462"/>
    </source>
</evidence>
<dbReference type="EMBL" id="JTDF01018108">
    <property type="protein sequence ID" value="KAF8562675.1"/>
    <property type="molecule type" value="Genomic_DNA"/>
</dbReference>
<dbReference type="GO" id="GO:0000922">
    <property type="term" value="C:spindle pole"/>
    <property type="evidence" value="ECO:0007669"/>
    <property type="project" value="InterPro"/>
</dbReference>
<dbReference type="GO" id="GO:0000930">
    <property type="term" value="C:gamma-tubulin complex"/>
    <property type="evidence" value="ECO:0007669"/>
    <property type="project" value="TreeGrafter"/>
</dbReference>
<keyword evidence="9" id="KW-1185">Reference proteome</keyword>
<comment type="caution">
    <text evidence="8">The sequence shown here is derived from an EMBL/GenBank/DDBJ whole genome shotgun (WGS) entry which is preliminary data.</text>
</comment>
<dbReference type="GO" id="GO:0051225">
    <property type="term" value="P:spindle assembly"/>
    <property type="evidence" value="ECO:0007669"/>
    <property type="project" value="TreeGrafter"/>
</dbReference>
<dbReference type="PANTHER" id="PTHR19302">
    <property type="entry name" value="GAMMA TUBULIN COMPLEX PROTEIN"/>
    <property type="match status" value="1"/>
</dbReference>
<dbReference type="GO" id="GO:0007020">
    <property type="term" value="P:microtubule nucleation"/>
    <property type="evidence" value="ECO:0007669"/>
    <property type="project" value="InterPro"/>
</dbReference>
<evidence type="ECO:0000313" key="8">
    <source>
        <dbReference type="EMBL" id="KAF8562675.1"/>
    </source>
</evidence>
<comment type="similarity">
    <text evidence="2">Belongs to the TUBGCP family.</text>
</comment>
<evidence type="ECO:0000259" key="7">
    <source>
        <dbReference type="Pfam" id="PF17681"/>
    </source>
</evidence>